<proteinExistence type="inferred from homology"/>
<dbReference type="AlphaFoldDB" id="A0A6P6DCU0"/>
<dbReference type="GeneID" id="105743647"/>
<organism evidence="4 5">
    <name type="scientific">Octodon degus</name>
    <name type="common">Degu</name>
    <name type="synonym">Sciurus degus</name>
    <dbReference type="NCBI Taxonomy" id="10160"/>
    <lineage>
        <taxon>Eukaryota</taxon>
        <taxon>Metazoa</taxon>
        <taxon>Chordata</taxon>
        <taxon>Craniata</taxon>
        <taxon>Vertebrata</taxon>
        <taxon>Euteleostomi</taxon>
        <taxon>Mammalia</taxon>
        <taxon>Eutheria</taxon>
        <taxon>Euarchontoglires</taxon>
        <taxon>Glires</taxon>
        <taxon>Rodentia</taxon>
        <taxon>Hystricomorpha</taxon>
        <taxon>Octodontidae</taxon>
        <taxon>Octodon</taxon>
    </lineage>
</organism>
<dbReference type="PANTHER" id="PTHR31905">
    <property type="entry name" value="COILED-COIL DOMAIN-CONTAINING PROTEIN 58"/>
    <property type="match status" value="1"/>
</dbReference>
<name>A0A6P6DCU0_OCTDE</name>
<evidence type="ECO:0000313" key="5">
    <source>
        <dbReference type="RefSeq" id="XP_023557924.1"/>
    </source>
</evidence>
<evidence type="ECO:0000256" key="2">
    <source>
        <dbReference type="ARBA" id="ARBA00024228"/>
    </source>
</evidence>
<accession>A0A6P6DCU0</accession>
<evidence type="ECO:0000256" key="3">
    <source>
        <dbReference type="ARBA" id="ARBA00030733"/>
    </source>
</evidence>
<comment type="similarity">
    <text evidence="1">Belongs to the MIX23 family.</text>
</comment>
<reference evidence="5" key="1">
    <citation type="submission" date="2025-08" db="UniProtKB">
        <authorList>
            <consortium name="RefSeq"/>
        </authorList>
    </citation>
    <scope>IDENTIFICATION</scope>
</reference>
<dbReference type="InParanoid" id="A0A6P6DCU0"/>
<sequence length="103" mass="12025">MAALSGSVNCEELAEFQELSKGRASRDRVRKNCRAQTSAVVKILREERGKNLDDLRLLKQLSKGQMKLKWIQLELNVEEVVNDRSWEVFNERCQIYFKPPKTE</sequence>
<dbReference type="Proteomes" id="UP000515203">
    <property type="component" value="Unplaced"/>
</dbReference>
<keyword evidence="4" id="KW-1185">Reference proteome</keyword>
<dbReference type="OrthoDB" id="5593818at2759"/>
<dbReference type="InterPro" id="IPR019171">
    <property type="entry name" value="MIX23"/>
</dbReference>
<evidence type="ECO:0000313" key="4">
    <source>
        <dbReference type="Proteomes" id="UP000515203"/>
    </source>
</evidence>
<dbReference type="RefSeq" id="XP_023557924.1">
    <property type="nucleotide sequence ID" value="XM_023702156.1"/>
</dbReference>
<evidence type="ECO:0000256" key="1">
    <source>
        <dbReference type="ARBA" id="ARBA00024204"/>
    </source>
</evidence>
<protein>
    <recommendedName>
        <fullName evidence="2">Protein MIX23</fullName>
    </recommendedName>
    <alternativeName>
        <fullName evidence="3">Coiled-coil domain-containing protein 58</fullName>
    </alternativeName>
</protein>
<gene>
    <name evidence="5" type="primary">LOC105743647</name>
</gene>
<dbReference type="PANTHER" id="PTHR31905:SF2">
    <property type="entry name" value="PROTEIN MIX23"/>
    <property type="match status" value="1"/>
</dbReference>
<dbReference type="GO" id="GO:0005758">
    <property type="term" value="C:mitochondrial intermembrane space"/>
    <property type="evidence" value="ECO:0007669"/>
    <property type="project" value="InterPro"/>
</dbReference>